<dbReference type="GO" id="GO:0045944">
    <property type="term" value="P:positive regulation of transcription by RNA polymerase II"/>
    <property type="evidence" value="ECO:0007669"/>
    <property type="project" value="TreeGrafter"/>
</dbReference>
<dbReference type="PROSITE" id="PS00350">
    <property type="entry name" value="MADS_BOX_1"/>
    <property type="match status" value="1"/>
</dbReference>
<keyword evidence="5" id="KW-0539">Nucleus</keyword>
<feature type="domain" description="MADS-box" evidence="7">
    <location>
        <begin position="1"/>
        <end position="61"/>
    </location>
</feature>
<evidence type="ECO:0000256" key="3">
    <source>
        <dbReference type="ARBA" id="ARBA00023125"/>
    </source>
</evidence>
<feature type="compositionally biased region" description="Polar residues" evidence="6">
    <location>
        <begin position="260"/>
        <end position="269"/>
    </location>
</feature>
<name>A0A1L0CYP6_9ASCO</name>
<evidence type="ECO:0000313" key="8">
    <source>
        <dbReference type="EMBL" id="SGZ40023.1"/>
    </source>
</evidence>
<dbReference type="SUPFAM" id="SSF55455">
    <property type="entry name" value="SRF-like"/>
    <property type="match status" value="1"/>
</dbReference>
<dbReference type="PANTHER" id="PTHR11945">
    <property type="entry name" value="MADS BOX PROTEIN"/>
    <property type="match status" value="1"/>
</dbReference>
<dbReference type="Gene3D" id="3.40.1810.10">
    <property type="entry name" value="Transcription factor, MADS-box"/>
    <property type="match status" value="1"/>
</dbReference>
<feature type="region of interest" description="Disordered" evidence="6">
    <location>
        <begin position="289"/>
        <end position="366"/>
    </location>
</feature>
<sequence length="755" mass="84814">MGRKKIDIEPITNDRNKTVTFLKRKQGLFKKAFELSVLCSVDIQVVILGSNRQFYEYTTVDPEEMNKVYYKDNMIHNIQTPRDYDPKLQMNEIIDLNDTSRFKGPWNPNGKTSHKRTHSGRLVYTDDDTSNTMTHSKKHSRSTMSNDLEDIIEQDQYKSKHGHQHILKNRSLNLNKHGDIMDDEGNYTRNDLDKDLNNGDIGTNRNNSKRNMMIDSGAFEDHKSNHISAKKRRVNNSSLLKQSEQDSEIMGKGSSYVFPNPNNSTNDLDVTNRKLPSLDTHKIMNFDNGNNSFIQQQPHLSNNYQHSGNGKNYNMSDLQIKTKQSYQEGANKSFNTRDNKKKNEFDSDNDNLITPTSATSLTGMTFEPNLFTPNISKLGNESQRYQQSNPLIKNSPQYQQQSFTRRPRLRVEIPKTNKEALQKQHESMQMRQNANNPSSIIPLSARGGFGANNGTPVGPLSANLFSAMQYQASNNQLNTPNLNFFINSNTTANDKSAPTSSYMQFLKNGYFDNYQQGSSQGNPSSATLKNRRQSIDQHGNNNGVSGNPVVKQRQQLQSPIFNTFLESGFMMMSPDGPQSSAPNSRQPMNLSSLNKKNPNTTQDINGLDLDVLQEASSSEITNRSEQLEPSAKGNISFSNMVLKGPANKYQIATHFPQLQKQKRESDVQMHKSSENTDGKMNNEGNVEFEGDDSNIVVPVSSKVGSAATDQNDGELVANSSDKDEDNNESASEFLLGAGNIETNGVDNISNNEFLK</sequence>
<evidence type="ECO:0000256" key="2">
    <source>
        <dbReference type="ARBA" id="ARBA00023015"/>
    </source>
</evidence>
<keyword evidence="3" id="KW-0238">DNA-binding</keyword>
<dbReference type="GO" id="GO:0000981">
    <property type="term" value="F:DNA-binding transcription factor activity, RNA polymerase II-specific"/>
    <property type="evidence" value="ECO:0007669"/>
    <property type="project" value="TreeGrafter"/>
</dbReference>
<evidence type="ECO:0000256" key="1">
    <source>
        <dbReference type="ARBA" id="ARBA00004123"/>
    </source>
</evidence>
<dbReference type="Proteomes" id="UP000183365">
    <property type="component" value="Unassembled WGS sequence"/>
</dbReference>
<feature type="region of interest" description="Disordered" evidence="6">
    <location>
        <begin position="700"/>
        <end position="755"/>
    </location>
</feature>
<keyword evidence="2" id="KW-0805">Transcription regulation</keyword>
<dbReference type="GO" id="GO:0005634">
    <property type="term" value="C:nucleus"/>
    <property type="evidence" value="ECO:0007669"/>
    <property type="project" value="UniProtKB-SubCell"/>
</dbReference>
<feature type="compositionally biased region" description="Polar residues" evidence="6">
    <location>
        <begin position="740"/>
        <end position="755"/>
    </location>
</feature>
<dbReference type="GO" id="GO:0046983">
    <property type="term" value="F:protein dimerization activity"/>
    <property type="evidence" value="ECO:0007669"/>
    <property type="project" value="InterPro"/>
</dbReference>
<dbReference type="VEuPathDB" id="FungiDB:HGUI_02223"/>
<accession>A0A1L0CYP6</accession>
<evidence type="ECO:0000256" key="6">
    <source>
        <dbReference type="SAM" id="MobiDB-lite"/>
    </source>
</evidence>
<dbReference type="InterPro" id="IPR036879">
    <property type="entry name" value="TF_MADSbox_sf"/>
</dbReference>
<keyword evidence="4" id="KW-0804">Transcription</keyword>
<feature type="region of interest" description="Disordered" evidence="6">
    <location>
        <begin position="101"/>
        <end position="145"/>
    </location>
</feature>
<feature type="region of interest" description="Disordered" evidence="6">
    <location>
        <begin position="225"/>
        <end position="272"/>
    </location>
</feature>
<keyword evidence="9" id="KW-1185">Reference proteome</keyword>
<dbReference type="Pfam" id="PF00319">
    <property type="entry name" value="SRF-TF"/>
    <property type="match status" value="1"/>
</dbReference>
<feature type="region of interest" description="Disordered" evidence="6">
    <location>
        <begin position="568"/>
        <end position="604"/>
    </location>
</feature>
<dbReference type="PROSITE" id="PS50066">
    <property type="entry name" value="MADS_BOX_2"/>
    <property type="match status" value="1"/>
</dbReference>
<dbReference type="GO" id="GO:0000978">
    <property type="term" value="F:RNA polymerase II cis-regulatory region sequence-specific DNA binding"/>
    <property type="evidence" value="ECO:0007669"/>
    <property type="project" value="TreeGrafter"/>
</dbReference>
<proteinExistence type="predicted"/>
<dbReference type="EMBL" id="FQNF01000037">
    <property type="protein sequence ID" value="SGZ40023.1"/>
    <property type="molecule type" value="Genomic_DNA"/>
</dbReference>
<dbReference type="InterPro" id="IPR002100">
    <property type="entry name" value="TF_MADSbox"/>
</dbReference>
<evidence type="ECO:0000259" key="7">
    <source>
        <dbReference type="PROSITE" id="PS50066"/>
    </source>
</evidence>
<dbReference type="CDD" id="cd00120">
    <property type="entry name" value="MADS"/>
    <property type="match status" value="1"/>
</dbReference>
<feature type="compositionally biased region" description="Polar residues" evidence="6">
    <location>
        <begin position="289"/>
        <end position="334"/>
    </location>
</feature>
<dbReference type="SMART" id="SM00432">
    <property type="entry name" value="MADS"/>
    <property type="match status" value="1"/>
</dbReference>
<dbReference type="PRINTS" id="PR00404">
    <property type="entry name" value="MADSDOMAIN"/>
</dbReference>
<dbReference type="PANTHER" id="PTHR11945:SF534">
    <property type="entry name" value="MYOCYTE-SPECIFIC ENHANCER FACTOR 2"/>
    <property type="match status" value="1"/>
</dbReference>
<comment type="subcellular location">
    <subcellularLocation>
        <location evidence="1">Nucleus</location>
    </subcellularLocation>
</comment>
<evidence type="ECO:0000256" key="4">
    <source>
        <dbReference type="ARBA" id="ARBA00023163"/>
    </source>
</evidence>
<dbReference type="OrthoDB" id="3972009at2759"/>
<gene>
    <name evidence="8" type="ORF">HGUI_02223</name>
</gene>
<feature type="compositionally biased region" description="Polar residues" evidence="6">
    <location>
        <begin position="576"/>
        <end position="604"/>
    </location>
</feature>
<organism evidence="8 9">
    <name type="scientific">Hanseniaspora guilliermondii</name>
    <dbReference type="NCBI Taxonomy" id="56406"/>
    <lineage>
        <taxon>Eukaryota</taxon>
        <taxon>Fungi</taxon>
        <taxon>Dikarya</taxon>
        <taxon>Ascomycota</taxon>
        <taxon>Saccharomycotina</taxon>
        <taxon>Saccharomycetes</taxon>
        <taxon>Saccharomycodales</taxon>
        <taxon>Saccharomycodaceae</taxon>
        <taxon>Hanseniaspora</taxon>
    </lineage>
</organism>
<feature type="compositionally biased region" description="Basic and acidic residues" evidence="6">
    <location>
        <begin position="335"/>
        <end position="345"/>
    </location>
</feature>
<reference evidence="9" key="1">
    <citation type="submission" date="2016-11" db="EMBL/GenBank/DDBJ databases">
        <authorList>
            <person name="Guldener U."/>
        </authorList>
    </citation>
    <scope>NUCLEOTIDE SEQUENCE [LARGE SCALE GENOMIC DNA]</scope>
</reference>
<protein>
    <recommendedName>
        <fullName evidence="7">MADS-box domain-containing protein</fullName>
    </recommendedName>
</protein>
<evidence type="ECO:0000256" key="5">
    <source>
        <dbReference type="ARBA" id="ARBA00023242"/>
    </source>
</evidence>
<feature type="compositionally biased region" description="Polar residues" evidence="6">
    <location>
        <begin position="350"/>
        <end position="363"/>
    </location>
</feature>
<dbReference type="AlphaFoldDB" id="A0A1L0CYP6"/>
<evidence type="ECO:0000313" key="9">
    <source>
        <dbReference type="Proteomes" id="UP000183365"/>
    </source>
</evidence>